<evidence type="ECO:0000259" key="6">
    <source>
        <dbReference type="PROSITE" id="PS51900"/>
    </source>
</evidence>
<dbReference type="InterPro" id="IPR013762">
    <property type="entry name" value="Integrase-like_cat_sf"/>
</dbReference>
<evidence type="ECO:0000313" key="8">
    <source>
        <dbReference type="Proteomes" id="UP001519295"/>
    </source>
</evidence>
<reference evidence="7 8" key="1">
    <citation type="submission" date="2021-03" db="EMBL/GenBank/DDBJ databases">
        <title>Sequencing the genomes of 1000 actinobacteria strains.</title>
        <authorList>
            <person name="Klenk H.-P."/>
        </authorList>
    </citation>
    <scope>NUCLEOTIDE SEQUENCE [LARGE SCALE GENOMIC DNA]</scope>
    <source>
        <strain evidence="7 8">DSM 45256</strain>
    </source>
</reference>
<evidence type="ECO:0000259" key="5">
    <source>
        <dbReference type="PROSITE" id="PS51898"/>
    </source>
</evidence>
<dbReference type="InterPro" id="IPR010998">
    <property type="entry name" value="Integrase_recombinase_N"/>
</dbReference>
<gene>
    <name evidence="7" type="ORF">JOF36_006393</name>
</gene>
<dbReference type="InterPro" id="IPR028259">
    <property type="entry name" value="AP2-like_int_N"/>
</dbReference>
<protein>
    <submittedName>
        <fullName evidence="7">Integrase</fullName>
    </submittedName>
</protein>
<dbReference type="CDD" id="cd01189">
    <property type="entry name" value="INT_ICEBs1_C_like"/>
    <property type="match status" value="1"/>
</dbReference>
<comment type="caution">
    <text evidence="7">The sequence shown here is derived from an EMBL/GenBank/DDBJ whole genome shotgun (WGS) entry which is preliminary data.</text>
</comment>
<dbReference type="Proteomes" id="UP001519295">
    <property type="component" value="Unassembled WGS sequence"/>
</dbReference>
<evidence type="ECO:0000256" key="3">
    <source>
        <dbReference type="ARBA" id="ARBA00023172"/>
    </source>
</evidence>
<dbReference type="InterPro" id="IPR050090">
    <property type="entry name" value="Tyrosine_recombinase_XerCD"/>
</dbReference>
<dbReference type="InterPro" id="IPR044068">
    <property type="entry name" value="CB"/>
</dbReference>
<dbReference type="Pfam" id="PF00589">
    <property type="entry name" value="Phage_integrase"/>
    <property type="match status" value="1"/>
</dbReference>
<dbReference type="Gene3D" id="1.10.443.10">
    <property type="entry name" value="Intergrase catalytic core"/>
    <property type="match status" value="1"/>
</dbReference>
<sequence length="387" mass="42755">MADRRVRRITVGDRTRYRFVVDVGRDPATGKRKQITRTFDRQGDADKDLTRILAEVNRGTYAHRSKLTVDEYLGEWLRSASRGKEAATIRNYADALRPARERLGAVELQKLTTRHVEDLVDWMSTEGRRRGGKPGTGLGPRSVQLTLSRLRSALDAAVMHRMLDFNVAAPVKPPAATKVKRVPWSAAEVRHFLGSLDGKRLHAVLLLSLLGLRPAEVCGLRWSDVDLDAGTLDVANTRTLVAGDRGQVVVEKGPKSSAGERSLPLPASVTAALRRLKTLQTEERLAAGGEAYTMTGYVLVDELGAPQRTDWLRRRAYEAMAEAGVRKVRLYDARHACLTYLATNGVPDVIVSAWAGHSDLSLAKRVYVHPSAKDLEQGRDKLTELLG</sequence>
<feature type="domain" description="Tyr recombinase" evidence="5">
    <location>
        <begin position="179"/>
        <end position="380"/>
    </location>
</feature>
<dbReference type="Gene3D" id="1.10.150.130">
    <property type="match status" value="1"/>
</dbReference>
<dbReference type="InterPro" id="IPR011010">
    <property type="entry name" value="DNA_brk_join_enz"/>
</dbReference>
<dbReference type="Pfam" id="PF14657">
    <property type="entry name" value="Arm-DNA-bind_4"/>
    <property type="match status" value="1"/>
</dbReference>
<evidence type="ECO:0000256" key="4">
    <source>
        <dbReference type="PROSITE-ProRule" id="PRU01248"/>
    </source>
</evidence>
<dbReference type="SUPFAM" id="SSF56349">
    <property type="entry name" value="DNA breaking-rejoining enzymes"/>
    <property type="match status" value="1"/>
</dbReference>
<name>A0ABS4W3D3_9PSEU</name>
<proteinExistence type="inferred from homology"/>
<dbReference type="PROSITE" id="PS51900">
    <property type="entry name" value="CB"/>
    <property type="match status" value="1"/>
</dbReference>
<accession>A0ABS4W3D3</accession>
<evidence type="ECO:0000256" key="2">
    <source>
        <dbReference type="ARBA" id="ARBA00023125"/>
    </source>
</evidence>
<dbReference type="InterPro" id="IPR002104">
    <property type="entry name" value="Integrase_catalytic"/>
</dbReference>
<organism evidence="7 8">
    <name type="scientific">Pseudonocardia parietis</name>
    <dbReference type="NCBI Taxonomy" id="570936"/>
    <lineage>
        <taxon>Bacteria</taxon>
        <taxon>Bacillati</taxon>
        <taxon>Actinomycetota</taxon>
        <taxon>Actinomycetes</taxon>
        <taxon>Pseudonocardiales</taxon>
        <taxon>Pseudonocardiaceae</taxon>
        <taxon>Pseudonocardia</taxon>
    </lineage>
</organism>
<dbReference type="PROSITE" id="PS51898">
    <property type="entry name" value="TYR_RECOMBINASE"/>
    <property type="match status" value="1"/>
</dbReference>
<evidence type="ECO:0000256" key="1">
    <source>
        <dbReference type="ARBA" id="ARBA00008857"/>
    </source>
</evidence>
<dbReference type="EMBL" id="JAGINU010000001">
    <property type="protein sequence ID" value="MBP2370697.1"/>
    <property type="molecule type" value="Genomic_DNA"/>
</dbReference>
<keyword evidence="3" id="KW-0233">DNA recombination</keyword>
<dbReference type="PANTHER" id="PTHR30349">
    <property type="entry name" value="PHAGE INTEGRASE-RELATED"/>
    <property type="match status" value="1"/>
</dbReference>
<dbReference type="PANTHER" id="PTHR30349:SF41">
    <property type="entry name" value="INTEGRASE_RECOMBINASE PROTEIN MJ0367-RELATED"/>
    <property type="match status" value="1"/>
</dbReference>
<dbReference type="RefSeq" id="WP_210034177.1">
    <property type="nucleotide sequence ID" value="NZ_JAGINU010000001.1"/>
</dbReference>
<evidence type="ECO:0000313" key="7">
    <source>
        <dbReference type="EMBL" id="MBP2370697.1"/>
    </source>
</evidence>
<feature type="domain" description="Core-binding (CB)" evidence="6">
    <location>
        <begin position="67"/>
        <end position="158"/>
    </location>
</feature>
<comment type="similarity">
    <text evidence="1">Belongs to the 'phage' integrase family.</text>
</comment>
<keyword evidence="8" id="KW-1185">Reference proteome</keyword>
<keyword evidence="2 4" id="KW-0238">DNA-binding</keyword>